<feature type="signal peptide" evidence="2">
    <location>
        <begin position="1"/>
        <end position="28"/>
    </location>
</feature>
<dbReference type="Proteomes" id="UP001412067">
    <property type="component" value="Unassembled WGS sequence"/>
</dbReference>
<dbReference type="EMBL" id="JBBWWR010000008">
    <property type="protein sequence ID" value="KAK8962528.1"/>
    <property type="molecule type" value="Genomic_DNA"/>
</dbReference>
<dbReference type="PRINTS" id="PR00724">
    <property type="entry name" value="CRBOXYPTASEC"/>
</dbReference>
<dbReference type="InterPro" id="IPR029058">
    <property type="entry name" value="AB_hydrolase_fold"/>
</dbReference>
<proteinExistence type="inferred from homology"/>
<name>A0ABR2MHT9_9ASPA</name>
<dbReference type="Gene3D" id="3.40.50.1820">
    <property type="entry name" value="alpha/beta hydrolase"/>
    <property type="match status" value="2"/>
</dbReference>
<protein>
    <submittedName>
        <fullName evidence="3">Serine carboxypeptidase-like 2</fullName>
    </submittedName>
</protein>
<evidence type="ECO:0000313" key="3">
    <source>
        <dbReference type="EMBL" id="KAK8962528.1"/>
    </source>
</evidence>
<evidence type="ECO:0000256" key="1">
    <source>
        <dbReference type="ARBA" id="ARBA00009431"/>
    </source>
</evidence>
<comment type="caution">
    <text evidence="3">The sequence shown here is derived from an EMBL/GenBank/DDBJ whole genome shotgun (WGS) entry which is preliminary data.</text>
</comment>
<dbReference type="InterPro" id="IPR001563">
    <property type="entry name" value="Peptidase_S10"/>
</dbReference>
<dbReference type="PANTHER" id="PTHR11802:SF461">
    <property type="entry name" value="OS02G0687900 PROTEIN"/>
    <property type="match status" value="1"/>
</dbReference>
<feature type="chain" id="PRO_5045164970" evidence="2">
    <location>
        <begin position="29"/>
        <end position="312"/>
    </location>
</feature>
<keyword evidence="4" id="KW-1185">Reference proteome</keyword>
<sequence length="312" mass="35263">MGSAYSSHLHPLLLIVSLLVLPRFLAEAHIVSHLPGFHGALPFRLETGYATIDELTGAQLFYYFIESERNPKEDPLILWLTGGPCCSGLTPLITEIGPIRFKSLPYNASEGALPQIISHPYSWTKISNIIFLDWPVGNGFSFSEDAQDYNPDDFLSSEVIFKFLMKWYTNHHDFFSNPLYIAGDSYGGKLAPIVSLMIAEGVKQGTVQEWMRCNSTMNYIKNIKNNVEHHLGVTKRGYRVLVYSGDHDALVPFLSTMKWIKSLNFSVSEKWRPWRVNGQVAGYTEMYANNLTFATVKVTTCSSSFFIYAVDF</sequence>
<evidence type="ECO:0000313" key="4">
    <source>
        <dbReference type="Proteomes" id="UP001412067"/>
    </source>
</evidence>
<gene>
    <name evidence="3" type="primary">SCPL2</name>
    <name evidence="3" type="ORF">KSP40_PGU020680</name>
</gene>
<dbReference type="SUPFAM" id="SSF53474">
    <property type="entry name" value="alpha/beta-Hydrolases"/>
    <property type="match status" value="1"/>
</dbReference>
<reference evidence="3 4" key="1">
    <citation type="journal article" date="2022" name="Nat. Plants">
        <title>Genomes of leafy and leafless Platanthera orchids illuminate the evolution of mycoheterotrophy.</title>
        <authorList>
            <person name="Li M.H."/>
            <person name="Liu K.W."/>
            <person name="Li Z."/>
            <person name="Lu H.C."/>
            <person name="Ye Q.L."/>
            <person name="Zhang D."/>
            <person name="Wang J.Y."/>
            <person name="Li Y.F."/>
            <person name="Zhong Z.M."/>
            <person name="Liu X."/>
            <person name="Yu X."/>
            <person name="Liu D.K."/>
            <person name="Tu X.D."/>
            <person name="Liu B."/>
            <person name="Hao Y."/>
            <person name="Liao X.Y."/>
            <person name="Jiang Y.T."/>
            <person name="Sun W.H."/>
            <person name="Chen J."/>
            <person name="Chen Y.Q."/>
            <person name="Ai Y."/>
            <person name="Zhai J.W."/>
            <person name="Wu S.S."/>
            <person name="Zhou Z."/>
            <person name="Hsiao Y.Y."/>
            <person name="Wu W.L."/>
            <person name="Chen Y.Y."/>
            <person name="Lin Y.F."/>
            <person name="Hsu J.L."/>
            <person name="Li C.Y."/>
            <person name="Wang Z.W."/>
            <person name="Zhao X."/>
            <person name="Zhong W.Y."/>
            <person name="Ma X.K."/>
            <person name="Ma L."/>
            <person name="Huang J."/>
            <person name="Chen G.Z."/>
            <person name="Huang M.Z."/>
            <person name="Huang L."/>
            <person name="Peng D.H."/>
            <person name="Luo Y.B."/>
            <person name="Zou S.Q."/>
            <person name="Chen S.P."/>
            <person name="Lan S."/>
            <person name="Tsai W.C."/>
            <person name="Van de Peer Y."/>
            <person name="Liu Z.J."/>
        </authorList>
    </citation>
    <scope>NUCLEOTIDE SEQUENCE [LARGE SCALE GENOMIC DNA]</scope>
    <source>
        <strain evidence="3">Lor288</strain>
    </source>
</reference>
<dbReference type="Pfam" id="PF00450">
    <property type="entry name" value="Peptidase_S10"/>
    <property type="match status" value="1"/>
</dbReference>
<accession>A0ABR2MHT9</accession>
<organism evidence="3 4">
    <name type="scientific">Platanthera guangdongensis</name>
    <dbReference type="NCBI Taxonomy" id="2320717"/>
    <lineage>
        <taxon>Eukaryota</taxon>
        <taxon>Viridiplantae</taxon>
        <taxon>Streptophyta</taxon>
        <taxon>Embryophyta</taxon>
        <taxon>Tracheophyta</taxon>
        <taxon>Spermatophyta</taxon>
        <taxon>Magnoliopsida</taxon>
        <taxon>Liliopsida</taxon>
        <taxon>Asparagales</taxon>
        <taxon>Orchidaceae</taxon>
        <taxon>Orchidoideae</taxon>
        <taxon>Orchideae</taxon>
        <taxon>Orchidinae</taxon>
        <taxon>Platanthera</taxon>
    </lineage>
</organism>
<dbReference type="PANTHER" id="PTHR11802">
    <property type="entry name" value="SERINE PROTEASE FAMILY S10 SERINE CARBOXYPEPTIDASE"/>
    <property type="match status" value="1"/>
</dbReference>
<keyword evidence="2" id="KW-0732">Signal</keyword>
<evidence type="ECO:0000256" key="2">
    <source>
        <dbReference type="SAM" id="SignalP"/>
    </source>
</evidence>
<comment type="similarity">
    <text evidence="1">Belongs to the peptidase S10 family.</text>
</comment>